<keyword evidence="5" id="KW-0808">Transferase</keyword>
<keyword evidence="12" id="KW-0472">Membrane</keyword>
<comment type="catalytic activity">
    <reaction evidence="11">
        <text>N(6)-(pyridoxal phosphate)-L-lysyl-[4-amino-5-hydroxymethyl-2-methylpyrimidine phosphate synthase] + L-histidyl-[4-amino-5-hydroxymethyl-2-methylpyrimidine phosphate synthase] + 2 Fe(3+) + 4 H2O = L-lysyl-[4-amino-5-hydroxymethyl-2-methylpyrimidine phosphate synthase] + (2S)-2-amino-5-hydroxy-4-oxopentanoyl-[4-amino-5-hydroxymethyl-2-methylpyrimidine phosphate synthase] + 4-amino-2-methyl-5-(phosphooxymethyl)pyrimidine + 3-oxopropanoate + 2 Fe(2+) + 2 H(+)</text>
        <dbReference type="Rhea" id="RHEA:65756"/>
        <dbReference type="Rhea" id="RHEA-COMP:16892"/>
        <dbReference type="Rhea" id="RHEA-COMP:16893"/>
        <dbReference type="Rhea" id="RHEA-COMP:16894"/>
        <dbReference type="Rhea" id="RHEA-COMP:16895"/>
        <dbReference type="ChEBI" id="CHEBI:15377"/>
        <dbReference type="ChEBI" id="CHEBI:15378"/>
        <dbReference type="ChEBI" id="CHEBI:29033"/>
        <dbReference type="ChEBI" id="CHEBI:29034"/>
        <dbReference type="ChEBI" id="CHEBI:29969"/>
        <dbReference type="ChEBI" id="CHEBI:29979"/>
        <dbReference type="ChEBI" id="CHEBI:33190"/>
        <dbReference type="ChEBI" id="CHEBI:58354"/>
        <dbReference type="ChEBI" id="CHEBI:143915"/>
        <dbReference type="ChEBI" id="CHEBI:157692"/>
    </reaction>
    <physiologicalReaction direction="left-to-right" evidence="11">
        <dbReference type="Rhea" id="RHEA:65757"/>
    </physiologicalReaction>
</comment>
<keyword evidence="6" id="KW-0479">Metal-binding</keyword>
<feature type="domain" description="SsuA/THI5-like" evidence="14">
    <location>
        <begin position="34"/>
        <end position="238"/>
    </location>
</feature>
<accession>A0A5S3V767</accession>
<evidence type="ECO:0000256" key="11">
    <source>
        <dbReference type="ARBA" id="ARBA00048179"/>
    </source>
</evidence>
<reference evidence="15 16" key="1">
    <citation type="submission" date="2018-01" db="EMBL/GenBank/DDBJ databases">
        <authorList>
            <person name="Paulsen S."/>
            <person name="Gram L.K."/>
        </authorList>
    </citation>
    <scope>NUCLEOTIDE SEQUENCE [LARGE SCALE GENOMIC DNA]</scope>
    <source>
        <strain evidence="15 16">S3790</strain>
    </source>
</reference>
<evidence type="ECO:0000256" key="1">
    <source>
        <dbReference type="ARBA" id="ARBA00003469"/>
    </source>
</evidence>
<evidence type="ECO:0000256" key="6">
    <source>
        <dbReference type="ARBA" id="ARBA00022723"/>
    </source>
</evidence>
<dbReference type="EMBL" id="PNBX01000060">
    <property type="protein sequence ID" value="TMO67335.1"/>
    <property type="molecule type" value="Genomic_DNA"/>
</dbReference>
<protein>
    <recommendedName>
        <fullName evidence="10">Thiamine pyrimidine synthase</fullName>
    </recommendedName>
</protein>
<proteinExistence type="inferred from homology"/>
<dbReference type="PANTHER" id="PTHR31528:SF1">
    <property type="entry name" value="4-AMINO-5-HYDROXYMETHYL-2-METHYLPYRIMIDINE PHOSPHATE SYNTHASE THI11-RELATED"/>
    <property type="match status" value="1"/>
</dbReference>
<gene>
    <name evidence="15" type="ORF">CWC19_14105</name>
</gene>
<evidence type="ECO:0000313" key="16">
    <source>
        <dbReference type="Proteomes" id="UP000307217"/>
    </source>
</evidence>
<name>A0A5S3V767_9GAMM</name>
<dbReference type="OrthoDB" id="9180959at2"/>
<dbReference type="GO" id="GO:0046872">
    <property type="term" value="F:metal ion binding"/>
    <property type="evidence" value="ECO:0007669"/>
    <property type="project" value="UniProtKB-KW"/>
</dbReference>
<dbReference type="InterPro" id="IPR027939">
    <property type="entry name" value="NMT1/THI5"/>
</dbReference>
<keyword evidence="12" id="KW-1133">Transmembrane helix</keyword>
<dbReference type="AlphaFoldDB" id="A0A5S3V767"/>
<dbReference type="Gene3D" id="3.40.190.10">
    <property type="entry name" value="Periplasmic binding protein-like II"/>
    <property type="match status" value="2"/>
</dbReference>
<keyword evidence="9" id="KW-0408">Iron</keyword>
<evidence type="ECO:0000256" key="2">
    <source>
        <dbReference type="ARBA" id="ARBA00004948"/>
    </source>
</evidence>
<keyword evidence="12" id="KW-0812">Transmembrane</keyword>
<evidence type="ECO:0000256" key="9">
    <source>
        <dbReference type="ARBA" id="ARBA00023004"/>
    </source>
</evidence>
<evidence type="ECO:0000256" key="7">
    <source>
        <dbReference type="ARBA" id="ARBA00022898"/>
    </source>
</evidence>
<organism evidence="15 16">
    <name type="scientific">Pseudoalteromonas aurantia</name>
    <dbReference type="NCBI Taxonomy" id="43654"/>
    <lineage>
        <taxon>Bacteria</taxon>
        <taxon>Pseudomonadati</taxon>
        <taxon>Pseudomonadota</taxon>
        <taxon>Gammaproteobacteria</taxon>
        <taxon>Alteromonadales</taxon>
        <taxon>Pseudoalteromonadaceae</taxon>
        <taxon>Pseudoalteromonas</taxon>
    </lineage>
</organism>
<feature type="signal peptide" evidence="13">
    <location>
        <begin position="1"/>
        <end position="21"/>
    </location>
</feature>
<comment type="caution">
    <text evidence="15">The sequence shown here is derived from an EMBL/GenBank/DDBJ whole genome shotgun (WGS) entry which is preliminary data.</text>
</comment>
<keyword evidence="7" id="KW-0663">Pyridoxal phosphate</keyword>
<evidence type="ECO:0000256" key="10">
    <source>
        <dbReference type="ARBA" id="ARBA00033171"/>
    </source>
</evidence>
<reference evidence="16" key="2">
    <citation type="submission" date="2019-06" db="EMBL/GenBank/DDBJ databases">
        <title>Co-occurence of chitin degradation, pigmentation and bioactivity in marine Pseudoalteromonas.</title>
        <authorList>
            <person name="Sonnenschein E.C."/>
            <person name="Bech P.K."/>
        </authorList>
    </citation>
    <scope>NUCLEOTIDE SEQUENCE [LARGE SCALE GENOMIC DNA]</scope>
    <source>
        <strain evidence="16">S3790</strain>
    </source>
</reference>
<comment type="subunit">
    <text evidence="4">Homodimer.</text>
</comment>
<evidence type="ECO:0000256" key="12">
    <source>
        <dbReference type="SAM" id="Phobius"/>
    </source>
</evidence>
<feature type="transmembrane region" description="Helical" evidence="12">
    <location>
        <begin position="321"/>
        <end position="344"/>
    </location>
</feature>
<evidence type="ECO:0000256" key="13">
    <source>
        <dbReference type="SAM" id="SignalP"/>
    </source>
</evidence>
<evidence type="ECO:0000256" key="5">
    <source>
        <dbReference type="ARBA" id="ARBA00022679"/>
    </source>
</evidence>
<feature type="chain" id="PRO_5024273494" description="Thiamine pyrimidine synthase" evidence="13">
    <location>
        <begin position="22"/>
        <end position="364"/>
    </location>
</feature>
<dbReference type="PANTHER" id="PTHR31528">
    <property type="entry name" value="4-AMINO-5-HYDROXYMETHYL-2-METHYLPYRIMIDINE PHOSPHATE SYNTHASE THI11-RELATED"/>
    <property type="match status" value="1"/>
</dbReference>
<comment type="function">
    <text evidence="1">Responsible for the formation of the pyrimidine heterocycle in the thiamine biosynthesis pathway. Catalyzes the formation of hydroxymethylpyrimidine phosphate (HMP-P) from histidine and pyridoxal phosphate (PLP). The protein uses PLP and the active site histidine to form HMP-P, generating an inactive enzyme. The enzyme can only undergo a single turnover, which suggests it is a suicide enzyme.</text>
</comment>
<sequence length="364" mass="41606">MNKVRLGLFLLFTLCSSSVSALEPVVLQLKWTHQFQFAGYYMAAEQGFYKDAGLKVSILPANPGNPDTHFKVLSGQAQFGVTHSGILQAKMQGKPLVAMAAIFQSSPYCWMVKESSDIYTPEDFVGKKVSHLGKDESAELTVMLARAGINITDLPTYAGLNPLADFKRGVFDALQVYVTNEPYKMQQQGVETRQICPKQYGLNVYGDILFTSENMLSQKPDVVERFKQASLKGWRYALLNMQHSIEVIHEKYARHKTKEQLSFEADELAVYITHSGVPIGSMSETRWQWIAQLYSLDLTQWEGIKSTFIYHRTREPSEDTWSWMLVLACILTILSLPMYGYLMFFHKRKYRIQQLPYKDENTVE</sequence>
<keyword evidence="13" id="KW-0732">Signal</keyword>
<evidence type="ECO:0000256" key="3">
    <source>
        <dbReference type="ARBA" id="ARBA00009406"/>
    </source>
</evidence>
<evidence type="ECO:0000259" key="14">
    <source>
        <dbReference type="Pfam" id="PF09084"/>
    </source>
</evidence>
<evidence type="ECO:0000256" key="8">
    <source>
        <dbReference type="ARBA" id="ARBA00022977"/>
    </source>
</evidence>
<comment type="similarity">
    <text evidence="3">Belongs to the NMT1/THI5 family.</text>
</comment>
<comment type="pathway">
    <text evidence="2">Cofactor biosynthesis; thiamine diphosphate biosynthesis.</text>
</comment>
<dbReference type="GO" id="GO:0016740">
    <property type="term" value="F:transferase activity"/>
    <property type="evidence" value="ECO:0007669"/>
    <property type="project" value="UniProtKB-KW"/>
</dbReference>
<dbReference type="GO" id="GO:0009228">
    <property type="term" value="P:thiamine biosynthetic process"/>
    <property type="evidence" value="ECO:0007669"/>
    <property type="project" value="UniProtKB-KW"/>
</dbReference>
<dbReference type="Proteomes" id="UP000307217">
    <property type="component" value="Unassembled WGS sequence"/>
</dbReference>
<dbReference type="SUPFAM" id="SSF53850">
    <property type="entry name" value="Periplasmic binding protein-like II"/>
    <property type="match status" value="1"/>
</dbReference>
<dbReference type="Pfam" id="PF09084">
    <property type="entry name" value="NMT1"/>
    <property type="match status" value="1"/>
</dbReference>
<evidence type="ECO:0000313" key="15">
    <source>
        <dbReference type="EMBL" id="TMO67335.1"/>
    </source>
</evidence>
<keyword evidence="8" id="KW-0784">Thiamine biosynthesis</keyword>
<dbReference type="RefSeq" id="WP_138592465.1">
    <property type="nucleotide sequence ID" value="NZ_PNBX01000060.1"/>
</dbReference>
<dbReference type="InterPro" id="IPR015168">
    <property type="entry name" value="SsuA/THI5"/>
</dbReference>
<evidence type="ECO:0000256" key="4">
    <source>
        <dbReference type="ARBA" id="ARBA00011738"/>
    </source>
</evidence>